<feature type="region of interest" description="Disordered" evidence="1">
    <location>
        <begin position="335"/>
        <end position="356"/>
    </location>
</feature>
<feature type="compositionally biased region" description="Acidic residues" evidence="1">
    <location>
        <begin position="340"/>
        <end position="350"/>
    </location>
</feature>
<dbReference type="AlphaFoldDB" id="A0A9W9MJM2"/>
<keyword evidence="3" id="KW-1185">Reference proteome</keyword>
<accession>A0A9W9MJM2</accession>
<evidence type="ECO:0008006" key="4">
    <source>
        <dbReference type="Google" id="ProtNLM"/>
    </source>
</evidence>
<dbReference type="EMBL" id="JAPQKQ010000003">
    <property type="protein sequence ID" value="KAJ5202571.1"/>
    <property type="molecule type" value="Genomic_DNA"/>
</dbReference>
<evidence type="ECO:0000313" key="3">
    <source>
        <dbReference type="Proteomes" id="UP001150942"/>
    </source>
</evidence>
<comment type="caution">
    <text evidence="2">The sequence shown here is derived from an EMBL/GenBank/DDBJ whole genome shotgun (WGS) entry which is preliminary data.</text>
</comment>
<gene>
    <name evidence="2" type="ORF">N7449_004650</name>
</gene>
<sequence>MEVNYDDRHIFSEFEDPERKRLIAKIHSLHSEVAQVPRAILYPLWFADMKILQKLAAAGEEGSAIHDMLGDCFLLNQGAAQVVPITLKAQRGLVVIMTAYMMTINLPQRQTLKDVKLQARQRDSFKCKLTGGGPIINRTAYIIPSALQNQEDGLLEKKKVWIFLESFWGKERVSKWKELLLRDSMINVYQVFNLISLDIAVNRLWAFGVVALRPISVNQDQTKMQVAFHWLPLQNGLGNIKQKDKVSILQNPFQDLQYRPVETPGDNLYVIARLEDATTPTLVSSGHIFTVKTDDKYERPLPSFDLLELRWHLSRVAAFQGAGDNEDGYFDYEYKFDPESGGESDPDSDCEMTQSF</sequence>
<protein>
    <recommendedName>
        <fullName evidence="4">HNH nuclease domain-containing protein</fullName>
    </recommendedName>
</protein>
<dbReference type="OrthoDB" id="5416097at2759"/>
<reference evidence="2" key="2">
    <citation type="journal article" date="2023" name="IMA Fungus">
        <title>Comparative genomic study of the Penicillium genus elucidates a diverse pangenome and 15 lateral gene transfer events.</title>
        <authorList>
            <person name="Petersen C."/>
            <person name="Sorensen T."/>
            <person name="Nielsen M.R."/>
            <person name="Sondergaard T.E."/>
            <person name="Sorensen J.L."/>
            <person name="Fitzpatrick D.A."/>
            <person name="Frisvad J.C."/>
            <person name="Nielsen K.L."/>
        </authorList>
    </citation>
    <scope>NUCLEOTIDE SEQUENCE</scope>
    <source>
        <strain evidence="2">IBT 20477</strain>
    </source>
</reference>
<dbReference type="Proteomes" id="UP001150942">
    <property type="component" value="Unassembled WGS sequence"/>
</dbReference>
<reference evidence="2" key="1">
    <citation type="submission" date="2022-11" db="EMBL/GenBank/DDBJ databases">
        <authorList>
            <person name="Petersen C."/>
        </authorList>
    </citation>
    <scope>NUCLEOTIDE SEQUENCE</scope>
    <source>
        <strain evidence="2">IBT 20477</strain>
    </source>
</reference>
<proteinExistence type="predicted"/>
<name>A0A9W9MJM2_9EURO</name>
<evidence type="ECO:0000313" key="2">
    <source>
        <dbReference type="EMBL" id="KAJ5202571.1"/>
    </source>
</evidence>
<evidence type="ECO:0000256" key="1">
    <source>
        <dbReference type="SAM" id="MobiDB-lite"/>
    </source>
</evidence>
<organism evidence="2 3">
    <name type="scientific">Penicillium cf. viridicatum</name>
    <dbReference type="NCBI Taxonomy" id="2972119"/>
    <lineage>
        <taxon>Eukaryota</taxon>
        <taxon>Fungi</taxon>
        <taxon>Dikarya</taxon>
        <taxon>Ascomycota</taxon>
        <taxon>Pezizomycotina</taxon>
        <taxon>Eurotiomycetes</taxon>
        <taxon>Eurotiomycetidae</taxon>
        <taxon>Eurotiales</taxon>
        <taxon>Aspergillaceae</taxon>
        <taxon>Penicillium</taxon>
    </lineage>
</organism>